<evidence type="ECO:0000313" key="3">
    <source>
        <dbReference type="Proteomes" id="UP001592528"/>
    </source>
</evidence>
<dbReference type="PANTHER" id="PTHR43441">
    <property type="entry name" value="RIBOSOMAL-PROTEIN-SERINE ACETYLTRANSFERASE"/>
    <property type="match status" value="1"/>
</dbReference>
<name>A0ABV6UEL8_9ACTN</name>
<evidence type="ECO:0000259" key="1">
    <source>
        <dbReference type="PROSITE" id="PS51186"/>
    </source>
</evidence>
<dbReference type="PANTHER" id="PTHR43441:SF6">
    <property type="entry name" value="N-ACETYLTRANSFERASE DOMAIN-CONTAINING PROTEIN"/>
    <property type="match status" value="1"/>
</dbReference>
<keyword evidence="3" id="KW-1185">Reference proteome</keyword>
<dbReference type="InterPro" id="IPR051908">
    <property type="entry name" value="Ribosomal_N-acetyltransferase"/>
</dbReference>
<dbReference type="EMBL" id="JBHEZZ010000001">
    <property type="protein sequence ID" value="MFC1399896.1"/>
    <property type="molecule type" value="Genomic_DNA"/>
</dbReference>
<keyword evidence="2" id="KW-0808">Transferase</keyword>
<organism evidence="2 3">
    <name type="scientific">Streptacidiphilus cavernicola</name>
    <dbReference type="NCBI Taxonomy" id="3342716"/>
    <lineage>
        <taxon>Bacteria</taxon>
        <taxon>Bacillati</taxon>
        <taxon>Actinomycetota</taxon>
        <taxon>Actinomycetes</taxon>
        <taxon>Kitasatosporales</taxon>
        <taxon>Streptomycetaceae</taxon>
        <taxon>Streptacidiphilus</taxon>
    </lineage>
</organism>
<dbReference type="GO" id="GO:0016746">
    <property type="term" value="F:acyltransferase activity"/>
    <property type="evidence" value="ECO:0007669"/>
    <property type="project" value="UniProtKB-KW"/>
</dbReference>
<dbReference type="InterPro" id="IPR016181">
    <property type="entry name" value="Acyl_CoA_acyltransferase"/>
</dbReference>
<dbReference type="Gene3D" id="3.40.630.30">
    <property type="match status" value="1"/>
</dbReference>
<proteinExistence type="predicted"/>
<comment type="caution">
    <text evidence="2">The sequence shown here is derived from an EMBL/GenBank/DDBJ whole genome shotgun (WGS) entry which is preliminary data.</text>
</comment>
<dbReference type="InterPro" id="IPR000182">
    <property type="entry name" value="GNAT_dom"/>
</dbReference>
<feature type="domain" description="N-acetyltransferase" evidence="1">
    <location>
        <begin position="7"/>
        <end position="161"/>
    </location>
</feature>
<accession>A0ABV6UEL8</accession>
<evidence type="ECO:0000313" key="2">
    <source>
        <dbReference type="EMBL" id="MFC1399896.1"/>
    </source>
</evidence>
<dbReference type="EC" id="2.3.-.-" evidence="2"/>
<protein>
    <submittedName>
        <fullName evidence="2">GNAT family N-acetyltransferase</fullName>
        <ecNumber evidence="2">2.3.-.-</ecNumber>
    </submittedName>
</protein>
<dbReference type="SUPFAM" id="SSF55729">
    <property type="entry name" value="Acyl-CoA N-acyltransferases (Nat)"/>
    <property type="match status" value="1"/>
</dbReference>
<keyword evidence="2" id="KW-0012">Acyltransferase</keyword>
<reference evidence="2 3" key="1">
    <citation type="submission" date="2024-09" db="EMBL/GenBank/DDBJ databases">
        <authorList>
            <person name="Lee S.D."/>
        </authorList>
    </citation>
    <scope>NUCLEOTIDE SEQUENCE [LARGE SCALE GENOMIC DNA]</scope>
    <source>
        <strain evidence="2 3">N1-5</strain>
    </source>
</reference>
<gene>
    <name evidence="2" type="ORF">ACEZDJ_01150</name>
</gene>
<dbReference type="RefSeq" id="WP_051724929.1">
    <property type="nucleotide sequence ID" value="NZ_JBHEZZ010000001.1"/>
</dbReference>
<dbReference type="Pfam" id="PF13302">
    <property type="entry name" value="Acetyltransf_3"/>
    <property type="match status" value="1"/>
</dbReference>
<dbReference type="PROSITE" id="PS51186">
    <property type="entry name" value="GNAT"/>
    <property type="match status" value="1"/>
</dbReference>
<dbReference type="Proteomes" id="UP001592528">
    <property type="component" value="Unassembled WGS sequence"/>
</dbReference>
<sequence>MISTLRLHLPAVSPTAALDLAFGGGGGWWWLGQGPGEGTRAMAGAVARADEVGWHRPPWGLYAIIRREDGHAIGSIGFHGPPGADGTVEIGYDLVPEARGAGHATEAVHALTSFAFAHPAVRSVLALTTPENTASQRVLARSGFTRAEQDPDGLRRYRVDR</sequence>